<comment type="caution">
    <text evidence="1">The sequence shown here is derived from an EMBL/GenBank/DDBJ whole genome shotgun (WGS) entry which is preliminary data.</text>
</comment>
<gene>
    <name evidence="1" type="ORF">B296_00017829</name>
</gene>
<evidence type="ECO:0000313" key="1">
    <source>
        <dbReference type="EMBL" id="RRT71588.1"/>
    </source>
</evidence>
<organism evidence="1 2">
    <name type="scientific">Ensete ventricosum</name>
    <name type="common">Abyssinian banana</name>
    <name type="synonym">Musa ensete</name>
    <dbReference type="NCBI Taxonomy" id="4639"/>
    <lineage>
        <taxon>Eukaryota</taxon>
        <taxon>Viridiplantae</taxon>
        <taxon>Streptophyta</taxon>
        <taxon>Embryophyta</taxon>
        <taxon>Tracheophyta</taxon>
        <taxon>Spermatophyta</taxon>
        <taxon>Magnoliopsida</taxon>
        <taxon>Liliopsida</taxon>
        <taxon>Zingiberales</taxon>
        <taxon>Musaceae</taxon>
        <taxon>Ensete</taxon>
    </lineage>
</organism>
<protein>
    <submittedName>
        <fullName evidence="1">Uncharacterized protein</fullName>
    </submittedName>
</protein>
<dbReference type="Proteomes" id="UP000287651">
    <property type="component" value="Unassembled WGS sequence"/>
</dbReference>
<dbReference type="EMBL" id="AMZH03003664">
    <property type="protein sequence ID" value="RRT71588.1"/>
    <property type="molecule type" value="Genomic_DNA"/>
</dbReference>
<accession>A0A427A605</accession>
<reference evidence="1 2" key="1">
    <citation type="journal article" date="2014" name="Agronomy (Basel)">
        <title>A Draft Genome Sequence for Ensete ventricosum, the Drought-Tolerant Tree Against Hunger.</title>
        <authorList>
            <person name="Harrison J."/>
            <person name="Moore K.A."/>
            <person name="Paszkiewicz K."/>
            <person name="Jones T."/>
            <person name="Grant M."/>
            <person name="Ambacheew D."/>
            <person name="Muzemil S."/>
            <person name="Studholme D.J."/>
        </authorList>
    </citation>
    <scope>NUCLEOTIDE SEQUENCE [LARGE SCALE GENOMIC DNA]</scope>
</reference>
<evidence type="ECO:0000313" key="2">
    <source>
        <dbReference type="Proteomes" id="UP000287651"/>
    </source>
</evidence>
<dbReference type="AlphaFoldDB" id="A0A427A605"/>
<name>A0A427A605_ENSVE</name>
<sequence>MAVGQAAGGSPLRVPRYKRLRPRAIVAPAGWPQPIVPTGGYRPLRTPVASLSGWSWLRRDYDDSKVEHDENHKEL</sequence>
<proteinExistence type="predicted"/>